<sequence length="83" mass="9204">MQCHVKLSRSGNDCNMFENGRTDIDDAEEGSTVINSKTAARVNENILANRPVAVDEIANRLDFSHGSVHKITFKHLEFSKVCA</sequence>
<dbReference type="Proteomes" id="UP000499080">
    <property type="component" value="Unassembled WGS sequence"/>
</dbReference>
<evidence type="ECO:0000313" key="1">
    <source>
        <dbReference type="EMBL" id="GBM04146.1"/>
    </source>
</evidence>
<keyword evidence="2" id="KW-1185">Reference proteome</keyword>
<proteinExistence type="predicted"/>
<evidence type="ECO:0008006" key="3">
    <source>
        <dbReference type="Google" id="ProtNLM"/>
    </source>
</evidence>
<gene>
    <name evidence="1" type="ORF">AVEN_115521_1</name>
</gene>
<evidence type="ECO:0000313" key="2">
    <source>
        <dbReference type="Proteomes" id="UP000499080"/>
    </source>
</evidence>
<reference evidence="1 2" key="1">
    <citation type="journal article" date="2019" name="Sci. Rep.">
        <title>Orb-weaving spider Araneus ventricosus genome elucidates the spidroin gene catalogue.</title>
        <authorList>
            <person name="Kono N."/>
            <person name="Nakamura H."/>
            <person name="Ohtoshi R."/>
            <person name="Moran D.A.P."/>
            <person name="Shinohara A."/>
            <person name="Yoshida Y."/>
            <person name="Fujiwara M."/>
            <person name="Mori M."/>
            <person name="Tomita M."/>
            <person name="Arakawa K."/>
        </authorList>
    </citation>
    <scope>NUCLEOTIDE SEQUENCE [LARGE SCALE GENOMIC DNA]</scope>
</reference>
<accession>A0A4Y2CJM4</accession>
<dbReference type="EMBL" id="BGPR01000199">
    <property type="protein sequence ID" value="GBM04146.1"/>
    <property type="molecule type" value="Genomic_DNA"/>
</dbReference>
<comment type="caution">
    <text evidence="1">The sequence shown here is derived from an EMBL/GenBank/DDBJ whole genome shotgun (WGS) entry which is preliminary data.</text>
</comment>
<protein>
    <recommendedName>
        <fullName evidence="3">Mos1 transposase HTH domain-containing protein</fullName>
    </recommendedName>
</protein>
<dbReference type="OrthoDB" id="6429307at2759"/>
<name>A0A4Y2CJM4_ARAVE</name>
<organism evidence="1 2">
    <name type="scientific">Araneus ventricosus</name>
    <name type="common">Orbweaver spider</name>
    <name type="synonym">Epeira ventricosa</name>
    <dbReference type="NCBI Taxonomy" id="182803"/>
    <lineage>
        <taxon>Eukaryota</taxon>
        <taxon>Metazoa</taxon>
        <taxon>Ecdysozoa</taxon>
        <taxon>Arthropoda</taxon>
        <taxon>Chelicerata</taxon>
        <taxon>Arachnida</taxon>
        <taxon>Araneae</taxon>
        <taxon>Araneomorphae</taxon>
        <taxon>Entelegynae</taxon>
        <taxon>Araneoidea</taxon>
        <taxon>Araneidae</taxon>
        <taxon>Araneus</taxon>
    </lineage>
</organism>
<dbReference type="AlphaFoldDB" id="A0A4Y2CJM4"/>